<keyword evidence="1" id="KW-0472">Membrane</keyword>
<dbReference type="EMBL" id="APQK01000005">
    <property type="protein sequence ID" value="ENW06608.1"/>
    <property type="molecule type" value="Genomic_DNA"/>
</dbReference>
<name>N9E849_9GAMM</name>
<proteinExistence type="predicted"/>
<dbReference type="AlphaFoldDB" id="N9E849"/>
<protein>
    <submittedName>
        <fullName evidence="2">Uncharacterized protein</fullName>
    </submittedName>
</protein>
<evidence type="ECO:0000313" key="2">
    <source>
        <dbReference type="EMBL" id="ENW06608.1"/>
    </source>
</evidence>
<comment type="caution">
    <text evidence="2">The sequence shown here is derived from an EMBL/GenBank/DDBJ whole genome shotgun (WGS) entry which is preliminary data.</text>
</comment>
<dbReference type="PATRIC" id="fig|1217649.3.peg.535"/>
<sequence length="131" mass="15740">MSTASRLFELQYSRFSIVLQLFIFLTISILSYQLLHMMLWLLSLGIMIFAWFKLSKQPSIIRFEYLDQHIWSFEFSDKNLAIQRLKITKIIDHKAYVSIHIADSSCKTYIIWWDQLSYLQWKNLKLLAKVI</sequence>
<reference evidence="2 3" key="1">
    <citation type="submission" date="2013-02" db="EMBL/GenBank/DDBJ databases">
        <title>The Genome Sequence of Acinetobacter beijerinckii ANC 3835.</title>
        <authorList>
            <consortium name="The Broad Institute Genome Sequencing Platform"/>
            <consortium name="The Broad Institute Genome Sequencing Center for Infectious Disease"/>
            <person name="Cerqueira G."/>
            <person name="Feldgarden M."/>
            <person name="Courvalin P."/>
            <person name="Perichon B."/>
            <person name="Grillot-Courvalin C."/>
            <person name="Clermont D."/>
            <person name="Rocha E."/>
            <person name="Yoon E.-J."/>
            <person name="Nemec A."/>
            <person name="Walker B."/>
            <person name="Young S.K."/>
            <person name="Zeng Q."/>
            <person name="Gargeya S."/>
            <person name="Fitzgerald M."/>
            <person name="Haas B."/>
            <person name="Abouelleil A."/>
            <person name="Alvarado L."/>
            <person name="Arachchi H.M."/>
            <person name="Berlin A.M."/>
            <person name="Chapman S.B."/>
            <person name="Dewar J."/>
            <person name="Goldberg J."/>
            <person name="Griggs A."/>
            <person name="Gujja S."/>
            <person name="Hansen M."/>
            <person name="Howarth C."/>
            <person name="Imamovic A."/>
            <person name="Larimer J."/>
            <person name="McCowan C."/>
            <person name="Murphy C."/>
            <person name="Neiman D."/>
            <person name="Pearson M."/>
            <person name="Priest M."/>
            <person name="Roberts A."/>
            <person name="Saif S."/>
            <person name="Shea T."/>
            <person name="Sisk P."/>
            <person name="Sykes S."/>
            <person name="Wortman J."/>
            <person name="Nusbaum C."/>
            <person name="Birren B."/>
        </authorList>
    </citation>
    <scope>NUCLEOTIDE SEQUENCE [LARGE SCALE GENOMIC DNA]</scope>
    <source>
        <strain evidence="2 3">ANC 3835</strain>
    </source>
</reference>
<dbReference type="RefSeq" id="WP_005052010.1">
    <property type="nucleotide sequence ID" value="NZ_KB849758.1"/>
</dbReference>
<evidence type="ECO:0000256" key="1">
    <source>
        <dbReference type="SAM" id="Phobius"/>
    </source>
</evidence>
<accession>N9E849</accession>
<organism evidence="2 3">
    <name type="scientific">Acinetobacter beijerinckii ANC 3835</name>
    <dbReference type="NCBI Taxonomy" id="1217649"/>
    <lineage>
        <taxon>Bacteria</taxon>
        <taxon>Pseudomonadati</taxon>
        <taxon>Pseudomonadota</taxon>
        <taxon>Gammaproteobacteria</taxon>
        <taxon>Moraxellales</taxon>
        <taxon>Moraxellaceae</taxon>
        <taxon>Acinetobacter</taxon>
    </lineage>
</organism>
<gene>
    <name evidence="2" type="ORF">F934_00566</name>
</gene>
<keyword evidence="1" id="KW-1133">Transmembrane helix</keyword>
<keyword evidence="1" id="KW-0812">Transmembrane</keyword>
<feature type="transmembrane region" description="Helical" evidence="1">
    <location>
        <begin position="37"/>
        <end position="54"/>
    </location>
</feature>
<dbReference type="OrthoDB" id="6712275at2"/>
<evidence type="ECO:0000313" key="3">
    <source>
        <dbReference type="Proteomes" id="UP000018417"/>
    </source>
</evidence>
<dbReference type="HOGENOM" id="CLU_155685_0_0_6"/>
<feature type="transmembrane region" description="Helical" evidence="1">
    <location>
        <begin position="12"/>
        <end position="31"/>
    </location>
</feature>
<dbReference type="Proteomes" id="UP000018417">
    <property type="component" value="Unassembled WGS sequence"/>
</dbReference>